<dbReference type="Gene3D" id="1.25.40.10">
    <property type="entry name" value="Tetratricopeptide repeat domain"/>
    <property type="match status" value="2"/>
</dbReference>
<feature type="repeat" description="PPR" evidence="3">
    <location>
        <begin position="323"/>
        <end position="357"/>
    </location>
</feature>
<dbReference type="InterPro" id="IPR002885">
    <property type="entry name" value="PPR_rpt"/>
</dbReference>
<evidence type="ECO:0000256" key="2">
    <source>
        <dbReference type="ARBA" id="ARBA00022737"/>
    </source>
</evidence>
<feature type="region of interest" description="Disordered" evidence="4">
    <location>
        <begin position="71"/>
        <end position="95"/>
    </location>
</feature>
<evidence type="ECO:0000256" key="4">
    <source>
        <dbReference type="SAM" id="MobiDB-lite"/>
    </source>
</evidence>
<name>A0AAD3TAT7_NEPGR</name>
<dbReference type="Pfam" id="PF13041">
    <property type="entry name" value="PPR_2"/>
    <property type="match status" value="1"/>
</dbReference>
<dbReference type="Pfam" id="PF17177">
    <property type="entry name" value="PPR_long"/>
    <property type="match status" value="1"/>
</dbReference>
<dbReference type="PANTHER" id="PTHR47447:SF12">
    <property type="entry name" value="PENTATRICOPEPTIDE REPEAT-CONTAINING PROTEIN ATP4 HOMOLOG, CHLOROPLASTIC"/>
    <property type="match status" value="1"/>
</dbReference>
<dbReference type="GO" id="GO:0003729">
    <property type="term" value="F:mRNA binding"/>
    <property type="evidence" value="ECO:0007669"/>
    <property type="project" value="TreeGrafter"/>
</dbReference>
<organism evidence="6 7">
    <name type="scientific">Nepenthes gracilis</name>
    <name type="common">Slender pitcher plant</name>
    <dbReference type="NCBI Taxonomy" id="150966"/>
    <lineage>
        <taxon>Eukaryota</taxon>
        <taxon>Viridiplantae</taxon>
        <taxon>Streptophyta</taxon>
        <taxon>Embryophyta</taxon>
        <taxon>Tracheophyta</taxon>
        <taxon>Spermatophyta</taxon>
        <taxon>Magnoliopsida</taxon>
        <taxon>eudicotyledons</taxon>
        <taxon>Gunneridae</taxon>
        <taxon>Pentapetalae</taxon>
        <taxon>Caryophyllales</taxon>
        <taxon>Nepenthaceae</taxon>
        <taxon>Nepenthes</taxon>
    </lineage>
</organism>
<proteinExistence type="inferred from homology"/>
<feature type="repeat" description="PPR" evidence="3">
    <location>
        <begin position="253"/>
        <end position="287"/>
    </location>
</feature>
<dbReference type="PANTHER" id="PTHR47447">
    <property type="entry name" value="OS03G0856100 PROTEIN"/>
    <property type="match status" value="1"/>
</dbReference>
<dbReference type="Proteomes" id="UP001279734">
    <property type="component" value="Unassembled WGS sequence"/>
</dbReference>
<keyword evidence="7" id="KW-1185">Reference proteome</keyword>
<dbReference type="EMBL" id="BSYO01000032">
    <property type="protein sequence ID" value="GMH26855.1"/>
    <property type="molecule type" value="Genomic_DNA"/>
</dbReference>
<feature type="repeat" description="PPR" evidence="3">
    <location>
        <begin position="218"/>
        <end position="252"/>
    </location>
</feature>
<dbReference type="GO" id="GO:0009658">
    <property type="term" value="P:chloroplast organization"/>
    <property type="evidence" value="ECO:0007669"/>
    <property type="project" value="UniProtKB-ARBA"/>
</dbReference>
<feature type="repeat" description="PPR" evidence="3">
    <location>
        <begin position="358"/>
        <end position="392"/>
    </location>
</feature>
<evidence type="ECO:0000256" key="1">
    <source>
        <dbReference type="ARBA" id="ARBA00007626"/>
    </source>
</evidence>
<dbReference type="AlphaFoldDB" id="A0AAD3TAT7"/>
<evidence type="ECO:0000313" key="7">
    <source>
        <dbReference type="Proteomes" id="UP001279734"/>
    </source>
</evidence>
<dbReference type="GO" id="GO:0045727">
    <property type="term" value="P:positive regulation of translation"/>
    <property type="evidence" value="ECO:0007669"/>
    <property type="project" value="TreeGrafter"/>
</dbReference>
<accession>A0AAD3TAT7</accession>
<keyword evidence="2" id="KW-0677">Repeat</keyword>
<dbReference type="FunFam" id="1.25.40.10:FF:000485">
    <property type="entry name" value="pentatricopeptide repeat-containing protein At4g16390, chloroplastic"/>
    <property type="match status" value="1"/>
</dbReference>
<evidence type="ECO:0000313" key="6">
    <source>
        <dbReference type="EMBL" id="GMH26855.1"/>
    </source>
</evidence>
<dbReference type="InterPro" id="IPR011990">
    <property type="entry name" value="TPR-like_helical_dom_sf"/>
</dbReference>
<evidence type="ECO:0000259" key="5">
    <source>
        <dbReference type="Pfam" id="PF17177"/>
    </source>
</evidence>
<dbReference type="SUPFAM" id="SSF81901">
    <property type="entry name" value="HCP-like"/>
    <property type="match status" value="1"/>
</dbReference>
<comment type="similarity">
    <text evidence="1">Belongs to the PPR family. P subfamily.</text>
</comment>
<protein>
    <recommendedName>
        <fullName evidence="5">PROP1-like PPR domain-containing protein</fullName>
    </recommendedName>
</protein>
<dbReference type="GO" id="GO:0009570">
    <property type="term" value="C:chloroplast stroma"/>
    <property type="evidence" value="ECO:0007669"/>
    <property type="project" value="TreeGrafter"/>
</dbReference>
<feature type="repeat" description="PPR" evidence="3">
    <location>
        <begin position="288"/>
        <end position="322"/>
    </location>
</feature>
<evidence type="ECO:0000256" key="3">
    <source>
        <dbReference type="PROSITE-ProRule" id="PRU00708"/>
    </source>
</evidence>
<sequence length="419" mass="46937">MASNLCSSPSSIHDHQTLCSLSSRSKLLQITPFTPIRIASSSLKLSSVSLLTESISLQAPRVSLHDPITQQFQTPKSTIPSNSQNTEGKTTSSKNYIWVNPRSSRAPQLRKKSYDARYTYLVNVSETLNSCDSNEDDVYKVLSGLGHNVVEQDAVIVLNNMRNPATALLALQYFQRTLKLKREVILYNVAMKVLKKHRDLDSAQKLFDEMTDRGVKPDNITFSTIISCARSCSLPEKAVEWFEKMPAFQCNPDDVTYSAMIDAYGRAGNVDKALSLYDRARAEKWRIDVVTFSTLIKTYGKSGNFDGCLNVYEEMKALGVKPNLVIYNALLDSMGRAKRPWQAKNIFKDMTDNGVLPSWGSYAALLRAFCRARYGEDALNIYNEMKEKGMELNVILYNTLLAMCADVGYSDEAADILKT</sequence>
<dbReference type="FunFam" id="1.25.40.10:FF:000509">
    <property type="entry name" value="Pentatricopeptide repeat-containing protein At4g16390, chloroplastic"/>
    <property type="match status" value="1"/>
</dbReference>
<feature type="repeat" description="PPR" evidence="3">
    <location>
        <begin position="183"/>
        <end position="217"/>
    </location>
</feature>
<comment type="caution">
    <text evidence="6">The sequence shown here is derived from an EMBL/GenBank/DDBJ whole genome shotgun (WGS) entry which is preliminary data.</text>
</comment>
<dbReference type="InterPro" id="IPR033443">
    <property type="entry name" value="PROP1-like_PPR_dom"/>
</dbReference>
<dbReference type="PROSITE" id="PS51375">
    <property type="entry name" value="PPR"/>
    <property type="match status" value="6"/>
</dbReference>
<dbReference type="GO" id="GO:0042134">
    <property type="term" value="F:rRNA primary transcript binding"/>
    <property type="evidence" value="ECO:0007669"/>
    <property type="project" value="TreeGrafter"/>
</dbReference>
<reference evidence="6" key="1">
    <citation type="submission" date="2023-05" db="EMBL/GenBank/DDBJ databases">
        <title>Nepenthes gracilis genome sequencing.</title>
        <authorList>
            <person name="Fukushima K."/>
        </authorList>
    </citation>
    <scope>NUCLEOTIDE SEQUENCE</scope>
    <source>
        <strain evidence="6">SING2019-196</strain>
    </source>
</reference>
<gene>
    <name evidence="6" type="ORF">Nepgr_028698</name>
</gene>
<feature type="domain" description="PROP1-like PPR" evidence="5">
    <location>
        <begin position="261"/>
        <end position="414"/>
    </location>
</feature>
<dbReference type="NCBIfam" id="TIGR00756">
    <property type="entry name" value="PPR"/>
    <property type="match status" value="6"/>
</dbReference>